<keyword evidence="2" id="KW-0472">Membrane</keyword>
<accession>A0A2D2LT62</accession>
<keyword evidence="2" id="KW-0812">Transmembrane</keyword>
<evidence type="ECO:0000256" key="1">
    <source>
        <dbReference type="SAM" id="MobiDB-lite"/>
    </source>
</evidence>
<name>A0A2D2LT62_FAUOS</name>
<reference evidence="4" key="1">
    <citation type="submission" date="2017-11" db="EMBL/GenBank/DDBJ databases">
        <title>Complete genome sequence of Moraxella osloensis NP7 isolated from human skin.</title>
        <authorList>
            <person name="Lee K."/>
            <person name="Lim J.Y."/>
            <person name="Hwang I."/>
        </authorList>
    </citation>
    <scope>NUCLEOTIDE SEQUENCE [LARGE SCALE GENOMIC DNA]</scope>
    <source>
        <strain evidence="4">NP7</strain>
    </source>
</reference>
<feature type="compositionally biased region" description="Low complexity" evidence="1">
    <location>
        <begin position="240"/>
        <end position="260"/>
    </location>
</feature>
<feature type="transmembrane region" description="Helical" evidence="2">
    <location>
        <begin position="312"/>
        <end position="333"/>
    </location>
</feature>
<feature type="compositionally biased region" description="Basic and acidic residues" evidence="1">
    <location>
        <begin position="230"/>
        <end position="239"/>
    </location>
</feature>
<dbReference type="RefSeq" id="WP_100269520.1">
    <property type="nucleotide sequence ID" value="NZ_CP024443.1"/>
</dbReference>
<evidence type="ECO:0000256" key="2">
    <source>
        <dbReference type="SAM" id="Phobius"/>
    </source>
</evidence>
<sequence>MATLTQEQTDFLKSHHIPTDKTFDASGLSSKEYKAKMKENGALVAYGVPPCPKGHTLKNKQANCLQCNPQAIASLKRQATPGELYIAVSPSQLLVKISLVEDASDIIQQLNSENHAEINDWALALTGRTDSIGQMENHLQQRLADYQVPRKLTADGKTTKASGVYDVDVHDALEVINEMPFTLSEIDNAVMDDFHARYSDKQLREQQQTEQLAMEEAARKQAELAEQARQKQAKLEQQRQRQQQAKAQKLAQKQQRQQQLDAKKAQKQQKIATQVKHSRLEGALVATPKSSSIKSSSIKQSPQGFFDNQKNVMWLMIAIAVILAIMVTAYAMLK</sequence>
<dbReference type="AlphaFoldDB" id="A0A2D2LT62"/>
<dbReference type="EMBL" id="CP024443">
    <property type="protein sequence ID" value="ATR78170.1"/>
    <property type="molecule type" value="Genomic_DNA"/>
</dbReference>
<proteinExistence type="predicted"/>
<keyword evidence="2" id="KW-1133">Transmembrane helix</keyword>
<feature type="region of interest" description="Disordered" evidence="1">
    <location>
        <begin position="230"/>
        <end position="268"/>
    </location>
</feature>
<protein>
    <submittedName>
        <fullName evidence="3">Uncharacterized protein</fullName>
    </submittedName>
</protein>
<organism evidence="3 4">
    <name type="scientific">Faucicola osloensis</name>
    <name type="common">Moraxella osloensis</name>
    <dbReference type="NCBI Taxonomy" id="34062"/>
    <lineage>
        <taxon>Bacteria</taxon>
        <taxon>Pseudomonadati</taxon>
        <taxon>Pseudomonadota</taxon>
        <taxon>Gammaproteobacteria</taxon>
        <taxon>Moraxellales</taxon>
        <taxon>Moraxellaceae</taxon>
        <taxon>Faucicola</taxon>
    </lineage>
</organism>
<dbReference type="Proteomes" id="UP000229340">
    <property type="component" value="Chromosome"/>
</dbReference>
<gene>
    <name evidence="3" type="ORF">NP7_02105</name>
</gene>
<evidence type="ECO:0000313" key="4">
    <source>
        <dbReference type="Proteomes" id="UP000229340"/>
    </source>
</evidence>
<dbReference type="STRING" id="34062.AXE82_09025"/>
<evidence type="ECO:0000313" key="3">
    <source>
        <dbReference type="EMBL" id="ATR78170.1"/>
    </source>
</evidence>